<gene>
    <name evidence="2" type="primary">PmUG01_08040500</name>
    <name evidence="2" type="ORF">PMUG01_08040500</name>
</gene>
<dbReference type="Proteomes" id="UP000219813">
    <property type="component" value="Chromosome 8"/>
</dbReference>
<dbReference type="OMA" id="CHHSSHV"/>
<sequence length="379" mass="43456">MEDRSKVVEQGHKACSYNILAENDNKWADLEETRDVLCTSVSKGFINIEEEKNEFNLRRMCTIDTADLSGTERLCELPKVQQVNTSSSDNTNFSSEQDSVIDFNDGMDGDRYFSSNEQNEPNESNESTCDSSGANGTNETDGSNGTNDTNDTIYLNNSSSLSFGTQFHDRGAVRVIPDAKTLATTKVRPENILTLQKFTCYAASMNSVFDANSSNGIYDGKANTRSCSGISKNSMYRISNSRNNFKNRNRYSSNMVLKNANNYPRTSTSRRPNSFKRIPNYRYINNYINIYNLCGKYPINSTYYNHSFCLNNYEENICNFYINRTRYFPNNIGNIYQRVLYPIPKYNGALTNFRGYNTYVMYPPMQPFNLYYYRLPLLQ</sequence>
<reference evidence="2 3" key="1">
    <citation type="submission" date="2016-06" db="EMBL/GenBank/DDBJ databases">
        <authorList>
            <consortium name="Pathogen Informatics"/>
        </authorList>
    </citation>
    <scope>NUCLEOTIDE SEQUENCE [LARGE SCALE GENOMIC DNA]</scope>
</reference>
<accession>A0A1D3PB12</accession>
<keyword evidence="3" id="KW-1185">Reference proteome</keyword>
<name>A0A1D3PB12_PLAMA</name>
<organism evidence="2 3">
    <name type="scientific">Plasmodium malariae</name>
    <dbReference type="NCBI Taxonomy" id="5858"/>
    <lineage>
        <taxon>Eukaryota</taxon>
        <taxon>Sar</taxon>
        <taxon>Alveolata</taxon>
        <taxon>Apicomplexa</taxon>
        <taxon>Aconoidasida</taxon>
        <taxon>Haemosporida</taxon>
        <taxon>Plasmodiidae</taxon>
        <taxon>Plasmodium</taxon>
        <taxon>Plasmodium (Plasmodium)</taxon>
    </lineage>
</organism>
<dbReference type="RefSeq" id="XP_028861251.1">
    <property type="nucleotide sequence ID" value="XM_029004575.1"/>
</dbReference>
<dbReference type="VEuPathDB" id="PlasmoDB:PmUG01_08040500"/>
<dbReference type="GeneID" id="39868387"/>
<dbReference type="KEGG" id="pmal:PMUG01_08040500"/>
<dbReference type="OrthoDB" id="387632at2759"/>
<evidence type="ECO:0000313" key="2">
    <source>
        <dbReference type="EMBL" id="SCN12280.1"/>
    </source>
</evidence>
<feature type="compositionally biased region" description="Low complexity" evidence="1">
    <location>
        <begin position="114"/>
        <end position="127"/>
    </location>
</feature>
<protein>
    <submittedName>
        <fullName evidence="2">Zinc finger protein, putative</fullName>
    </submittedName>
</protein>
<evidence type="ECO:0000256" key="1">
    <source>
        <dbReference type="SAM" id="MobiDB-lite"/>
    </source>
</evidence>
<dbReference type="EMBL" id="LT594629">
    <property type="protein sequence ID" value="SCN12280.1"/>
    <property type="molecule type" value="Genomic_DNA"/>
</dbReference>
<dbReference type="AlphaFoldDB" id="A0A1D3PB12"/>
<feature type="compositionally biased region" description="Polar residues" evidence="1">
    <location>
        <begin position="128"/>
        <end position="151"/>
    </location>
</feature>
<feature type="region of interest" description="Disordered" evidence="1">
    <location>
        <begin position="82"/>
        <end position="151"/>
    </location>
</feature>
<feature type="compositionally biased region" description="Low complexity" evidence="1">
    <location>
        <begin position="84"/>
        <end position="95"/>
    </location>
</feature>
<proteinExistence type="predicted"/>
<evidence type="ECO:0000313" key="3">
    <source>
        <dbReference type="Proteomes" id="UP000219813"/>
    </source>
</evidence>